<protein>
    <recommendedName>
        <fullName evidence="1">OB domain-containing protein</fullName>
    </recommendedName>
</protein>
<dbReference type="Proteomes" id="UP000024837">
    <property type="component" value="Unassembled WGS sequence"/>
</dbReference>
<dbReference type="AlphaFoldDB" id="W7I6V3"/>
<dbReference type="CDD" id="cd04318">
    <property type="entry name" value="EcAsnRS_like_N"/>
    <property type="match status" value="1"/>
</dbReference>
<accession>W7I6V3</accession>
<dbReference type="GO" id="GO:0003676">
    <property type="term" value="F:nucleic acid binding"/>
    <property type="evidence" value="ECO:0007669"/>
    <property type="project" value="InterPro"/>
</dbReference>
<evidence type="ECO:0000259" key="1">
    <source>
        <dbReference type="Pfam" id="PF01336"/>
    </source>
</evidence>
<proteinExistence type="predicted"/>
<dbReference type="Gene3D" id="2.40.50.140">
    <property type="entry name" value="Nucleic acid-binding proteins"/>
    <property type="match status" value="1"/>
</dbReference>
<dbReference type="OrthoDB" id="43906at2759"/>
<name>W7I6V3_9PEZI</name>
<feature type="domain" description="OB" evidence="1">
    <location>
        <begin position="50"/>
        <end position="119"/>
    </location>
</feature>
<evidence type="ECO:0000313" key="3">
    <source>
        <dbReference type="Proteomes" id="UP000024837"/>
    </source>
</evidence>
<dbReference type="Pfam" id="PF01336">
    <property type="entry name" value="tRNA_anti-codon"/>
    <property type="match status" value="1"/>
</dbReference>
<gene>
    <name evidence="2" type="ORF">DRE_02865</name>
</gene>
<dbReference type="InterPro" id="IPR012340">
    <property type="entry name" value="NA-bd_OB-fold"/>
</dbReference>
<reference evidence="2 3" key="1">
    <citation type="submission" date="2013-05" db="EMBL/GenBank/DDBJ databases">
        <title>Drechslerella stenobrocha genome reveals carnivorous origination and mechanical trapping mechanism of predatory fungi.</title>
        <authorList>
            <person name="Liu X."/>
            <person name="Zhang W."/>
            <person name="Liu K."/>
        </authorList>
    </citation>
    <scope>NUCLEOTIDE SEQUENCE [LARGE SCALE GENOMIC DNA]</scope>
    <source>
        <strain evidence="2 3">248</strain>
    </source>
</reference>
<dbReference type="HOGENOM" id="CLU_1749601_0_0_1"/>
<keyword evidence="3" id="KW-1185">Reference proteome</keyword>
<sequence>MAFQRMRTRRYLAAAWRAALHTSSHRHAGLPMTVRELLQNTADIPHGAAVHGWVQSIRRMKNVCFATVADGSTAQAVQVVLEPEMAKGLTIGAAAKITGSWQGSLKGDVQHRELVATDVGVLGASDPAVSVLFRSSSLRGRSVRPDVRL</sequence>
<dbReference type="SUPFAM" id="SSF50249">
    <property type="entry name" value="Nucleic acid-binding proteins"/>
    <property type="match status" value="1"/>
</dbReference>
<dbReference type="InterPro" id="IPR004365">
    <property type="entry name" value="NA-bd_OB_tRNA"/>
</dbReference>
<dbReference type="EMBL" id="KI966407">
    <property type="protein sequence ID" value="EWC47983.1"/>
    <property type="molecule type" value="Genomic_DNA"/>
</dbReference>
<organism evidence="2 3">
    <name type="scientific">Drechslerella stenobrocha 248</name>
    <dbReference type="NCBI Taxonomy" id="1043628"/>
    <lineage>
        <taxon>Eukaryota</taxon>
        <taxon>Fungi</taxon>
        <taxon>Dikarya</taxon>
        <taxon>Ascomycota</taxon>
        <taxon>Pezizomycotina</taxon>
        <taxon>Orbiliomycetes</taxon>
        <taxon>Orbiliales</taxon>
        <taxon>Orbiliaceae</taxon>
        <taxon>Drechslerella</taxon>
    </lineage>
</organism>
<evidence type="ECO:0000313" key="2">
    <source>
        <dbReference type="EMBL" id="EWC47983.1"/>
    </source>
</evidence>